<gene>
    <name evidence="1" type="ORF">GCM10007315_21530</name>
</gene>
<comment type="caution">
    <text evidence="1">The sequence shown here is derived from an EMBL/GenBank/DDBJ whole genome shotgun (WGS) entry which is preliminary data.</text>
</comment>
<dbReference type="SUPFAM" id="SSF53335">
    <property type="entry name" value="S-adenosyl-L-methionine-dependent methyltransferases"/>
    <property type="match status" value="1"/>
</dbReference>
<dbReference type="Proteomes" id="UP000638981">
    <property type="component" value="Unassembled WGS sequence"/>
</dbReference>
<dbReference type="CDD" id="cd02440">
    <property type="entry name" value="AdoMet_MTases"/>
    <property type="match status" value="1"/>
</dbReference>
<sequence length="250" mass="27631">MLQDNPPAPETLAGTLRFLCKWRSQVLEQTLVARSGQKVLTGPFQGMDYPVRAAEGSRTTRLLGNYEASLIPVIEGIIARGYDLVVDVGCAEGYYAVGFALRMPGAKVLARDISEQAQALCREMVRVNGVADRVEIGGEFGHADFAICKGQKSLVLCDIEGAEDELLDPSRAPGLLEADVLVEAHEGFRPGVVKRIAERFAATHRVTQLNRQVNDSALPAWCEGLSDLDRLLLLWEWRSVPTPWLWMERK</sequence>
<reference evidence="1" key="2">
    <citation type="submission" date="2020-09" db="EMBL/GenBank/DDBJ databases">
        <authorList>
            <person name="Sun Q."/>
            <person name="Kim S."/>
        </authorList>
    </citation>
    <scope>NUCLEOTIDE SEQUENCE</scope>
    <source>
        <strain evidence="1">KCTC 23310</strain>
    </source>
</reference>
<dbReference type="Gene3D" id="3.40.50.150">
    <property type="entry name" value="Vaccinia Virus protein VP39"/>
    <property type="match status" value="1"/>
</dbReference>
<keyword evidence="2" id="KW-1185">Reference proteome</keyword>
<proteinExistence type="predicted"/>
<evidence type="ECO:0000313" key="1">
    <source>
        <dbReference type="EMBL" id="GHC57728.1"/>
    </source>
</evidence>
<name>A0A918WLQ0_9RHOB</name>
<protein>
    <recommendedName>
        <fullName evidence="3">Methyltransferase small domain-containing protein</fullName>
    </recommendedName>
</protein>
<evidence type="ECO:0008006" key="3">
    <source>
        <dbReference type="Google" id="ProtNLM"/>
    </source>
</evidence>
<dbReference type="AlphaFoldDB" id="A0A918WLQ0"/>
<dbReference type="EMBL" id="BMYJ01000006">
    <property type="protein sequence ID" value="GHC57728.1"/>
    <property type="molecule type" value="Genomic_DNA"/>
</dbReference>
<organism evidence="1 2">
    <name type="scientific">Neogemmobacter tilapiae</name>
    <dbReference type="NCBI Taxonomy" id="875041"/>
    <lineage>
        <taxon>Bacteria</taxon>
        <taxon>Pseudomonadati</taxon>
        <taxon>Pseudomonadota</taxon>
        <taxon>Alphaproteobacteria</taxon>
        <taxon>Rhodobacterales</taxon>
        <taxon>Paracoccaceae</taxon>
        <taxon>Neogemmobacter</taxon>
    </lineage>
</organism>
<reference evidence="1" key="1">
    <citation type="journal article" date="2014" name="Int. J. Syst. Evol. Microbiol.">
        <title>Complete genome sequence of Corynebacterium casei LMG S-19264T (=DSM 44701T), isolated from a smear-ripened cheese.</title>
        <authorList>
            <consortium name="US DOE Joint Genome Institute (JGI-PGF)"/>
            <person name="Walter F."/>
            <person name="Albersmeier A."/>
            <person name="Kalinowski J."/>
            <person name="Ruckert C."/>
        </authorList>
    </citation>
    <scope>NUCLEOTIDE SEQUENCE</scope>
    <source>
        <strain evidence="1">KCTC 23310</strain>
    </source>
</reference>
<accession>A0A918WLQ0</accession>
<evidence type="ECO:0000313" key="2">
    <source>
        <dbReference type="Proteomes" id="UP000638981"/>
    </source>
</evidence>
<dbReference type="InterPro" id="IPR029063">
    <property type="entry name" value="SAM-dependent_MTases_sf"/>
</dbReference>